<protein>
    <submittedName>
        <fullName evidence="1">Uncharacterized protein</fullName>
    </submittedName>
</protein>
<evidence type="ECO:0000313" key="2">
    <source>
        <dbReference type="Proteomes" id="UP000218113"/>
    </source>
</evidence>
<dbReference type="Proteomes" id="UP000218113">
    <property type="component" value="Unassembled WGS sequence"/>
</dbReference>
<proteinExistence type="predicted"/>
<accession>A0A2A4T244</accession>
<comment type="caution">
    <text evidence="1">The sequence shown here is derived from an EMBL/GenBank/DDBJ whole genome shotgun (WGS) entry which is preliminary data.</text>
</comment>
<gene>
    <name evidence="1" type="ORF">COB67_08710</name>
</gene>
<organism evidence="1 2">
    <name type="scientific">SAR324 cluster bacterium</name>
    <dbReference type="NCBI Taxonomy" id="2024889"/>
    <lineage>
        <taxon>Bacteria</taxon>
        <taxon>Deltaproteobacteria</taxon>
        <taxon>SAR324 cluster</taxon>
    </lineage>
</organism>
<dbReference type="AlphaFoldDB" id="A0A2A4T244"/>
<reference evidence="2" key="1">
    <citation type="submission" date="2017-08" db="EMBL/GenBank/DDBJ databases">
        <title>A dynamic microbial community with high functional redundancy inhabits the cold, oxic subseafloor aquifer.</title>
        <authorList>
            <person name="Tully B.J."/>
            <person name="Wheat C.G."/>
            <person name="Glazer B.T."/>
            <person name="Huber J.A."/>
        </authorList>
    </citation>
    <scope>NUCLEOTIDE SEQUENCE [LARGE SCALE GENOMIC DNA]</scope>
</reference>
<sequence length="122" mass="13461">MWGLGNRAILLLGNQAIKLSLYGAAGTIATLNSGKLLQKMKPGIVVTMKESMAFKDWFMGKVDSLKEDVEDITAESLHEYYKELETSSEALAKEKEIWSKLEALIAQKSAPVETTTPKKKGK</sequence>
<name>A0A2A4T244_9DELT</name>
<dbReference type="EMBL" id="NVSR01000063">
    <property type="protein sequence ID" value="PCI27349.1"/>
    <property type="molecule type" value="Genomic_DNA"/>
</dbReference>
<evidence type="ECO:0000313" key="1">
    <source>
        <dbReference type="EMBL" id="PCI27349.1"/>
    </source>
</evidence>